<evidence type="ECO:0000256" key="7">
    <source>
        <dbReference type="ARBA" id="ARBA00022984"/>
    </source>
</evidence>
<evidence type="ECO:0000256" key="5">
    <source>
        <dbReference type="ARBA" id="ARBA00022679"/>
    </source>
</evidence>
<keyword evidence="5" id="KW-0808">Transferase</keyword>
<dbReference type="NCBIfam" id="TIGR01072">
    <property type="entry name" value="murA"/>
    <property type="match status" value="1"/>
</dbReference>
<organism evidence="17 18">
    <name type="scientific">Ceratopteris richardii</name>
    <name type="common">Triangle waterfern</name>
    <dbReference type="NCBI Taxonomy" id="49495"/>
    <lineage>
        <taxon>Eukaryota</taxon>
        <taxon>Viridiplantae</taxon>
        <taxon>Streptophyta</taxon>
        <taxon>Embryophyta</taxon>
        <taxon>Tracheophyta</taxon>
        <taxon>Polypodiopsida</taxon>
        <taxon>Polypodiidae</taxon>
        <taxon>Polypodiales</taxon>
        <taxon>Pteridineae</taxon>
        <taxon>Pteridaceae</taxon>
        <taxon>Parkerioideae</taxon>
        <taxon>Ceratopteris</taxon>
    </lineage>
</organism>
<dbReference type="AlphaFoldDB" id="A0A8T2V675"/>
<dbReference type="Pfam" id="PF00275">
    <property type="entry name" value="EPSP_synthase"/>
    <property type="match status" value="1"/>
</dbReference>
<keyword evidence="3" id="KW-0963">Cytoplasm</keyword>
<dbReference type="InterPro" id="IPR036968">
    <property type="entry name" value="Enolpyruvate_Tfrase_sf"/>
</dbReference>
<comment type="caution">
    <text evidence="17">The sequence shown here is derived from an EMBL/GenBank/DDBJ whole genome shotgun (WGS) entry which is preliminary data.</text>
</comment>
<evidence type="ECO:0000256" key="13">
    <source>
        <dbReference type="ARBA" id="ARBA00042443"/>
    </source>
</evidence>
<reference evidence="17" key="1">
    <citation type="submission" date="2021-08" db="EMBL/GenBank/DDBJ databases">
        <title>WGS assembly of Ceratopteris richardii.</title>
        <authorList>
            <person name="Marchant D.B."/>
            <person name="Chen G."/>
            <person name="Jenkins J."/>
            <person name="Shu S."/>
            <person name="Leebens-Mack J."/>
            <person name="Grimwood J."/>
            <person name="Schmutz J."/>
            <person name="Soltis P."/>
            <person name="Soltis D."/>
            <person name="Chen Z.-H."/>
        </authorList>
    </citation>
    <scope>NUCLEOTIDE SEQUENCE</scope>
    <source>
        <strain evidence="17">Whitten #5841</strain>
        <tissue evidence="17">Leaf</tissue>
    </source>
</reference>
<dbReference type="InterPro" id="IPR050068">
    <property type="entry name" value="MurA_subfamily"/>
</dbReference>
<name>A0A8T2V675_CERRI</name>
<dbReference type="Proteomes" id="UP000825935">
    <property type="component" value="Chromosome 3"/>
</dbReference>
<feature type="domain" description="Enolpyruvate transferase" evidence="16">
    <location>
        <begin position="87"/>
        <end position="489"/>
    </location>
</feature>
<gene>
    <name evidence="17" type="ORF">KP509_03G094400</name>
</gene>
<evidence type="ECO:0000256" key="1">
    <source>
        <dbReference type="ARBA" id="ARBA00004496"/>
    </source>
</evidence>
<proteinExistence type="inferred from homology"/>
<comment type="subcellular location">
    <subcellularLocation>
        <location evidence="1">Cytoplasm</location>
    </subcellularLocation>
</comment>
<dbReference type="OrthoDB" id="1718875at2759"/>
<evidence type="ECO:0000256" key="10">
    <source>
        <dbReference type="ARBA" id="ARBA00038367"/>
    </source>
</evidence>
<comment type="catalytic activity">
    <reaction evidence="15">
        <text>phosphoenolpyruvate + UDP-N-acetyl-alpha-D-glucosamine = UDP-N-acetyl-3-O-(1-carboxyvinyl)-alpha-D-glucosamine + phosphate</text>
        <dbReference type="Rhea" id="RHEA:18681"/>
        <dbReference type="ChEBI" id="CHEBI:43474"/>
        <dbReference type="ChEBI" id="CHEBI:57705"/>
        <dbReference type="ChEBI" id="CHEBI:58702"/>
        <dbReference type="ChEBI" id="CHEBI:68483"/>
        <dbReference type="EC" id="2.5.1.7"/>
    </reaction>
</comment>
<dbReference type="GO" id="GO:0005737">
    <property type="term" value="C:cytoplasm"/>
    <property type="evidence" value="ECO:0007669"/>
    <property type="project" value="UniProtKB-SubCell"/>
</dbReference>
<dbReference type="InterPro" id="IPR005750">
    <property type="entry name" value="UDP_GlcNAc_COvinyl_MurA"/>
</dbReference>
<dbReference type="EMBL" id="CM035408">
    <property type="protein sequence ID" value="KAH7442558.1"/>
    <property type="molecule type" value="Genomic_DNA"/>
</dbReference>
<dbReference type="GO" id="GO:0008760">
    <property type="term" value="F:UDP-N-acetylglucosamine 1-carboxyvinyltransferase activity"/>
    <property type="evidence" value="ECO:0007669"/>
    <property type="project" value="UniProtKB-EC"/>
</dbReference>
<evidence type="ECO:0000256" key="8">
    <source>
        <dbReference type="ARBA" id="ARBA00023306"/>
    </source>
</evidence>
<evidence type="ECO:0000256" key="9">
    <source>
        <dbReference type="ARBA" id="ARBA00023316"/>
    </source>
</evidence>
<comment type="similarity">
    <text evidence="10">Belongs to the EPSP synthase family. MurA subfamily.</text>
</comment>
<evidence type="ECO:0000313" key="18">
    <source>
        <dbReference type="Proteomes" id="UP000825935"/>
    </source>
</evidence>
<keyword evidence="9" id="KW-0961">Cell wall biogenesis/degradation</keyword>
<dbReference type="Gene3D" id="3.65.10.10">
    <property type="entry name" value="Enolpyruvate transferase domain"/>
    <property type="match status" value="2"/>
</dbReference>
<keyword evidence="8" id="KW-0131">Cell cycle</keyword>
<evidence type="ECO:0000256" key="14">
    <source>
        <dbReference type="ARBA" id="ARBA00042842"/>
    </source>
</evidence>
<evidence type="ECO:0000256" key="3">
    <source>
        <dbReference type="ARBA" id="ARBA00022490"/>
    </source>
</evidence>
<evidence type="ECO:0000256" key="15">
    <source>
        <dbReference type="ARBA" id="ARBA00047527"/>
    </source>
</evidence>
<dbReference type="GO" id="GO:0008360">
    <property type="term" value="P:regulation of cell shape"/>
    <property type="evidence" value="ECO:0007669"/>
    <property type="project" value="UniProtKB-KW"/>
</dbReference>
<dbReference type="EC" id="2.5.1.7" evidence="11"/>
<evidence type="ECO:0000256" key="6">
    <source>
        <dbReference type="ARBA" id="ARBA00022960"/>
    </source>
</evidence>
<sequence>MDCLSLRPHLSGGHSLDSVRTLALRFKLHTARQKKLLSFVKSTLYNISPCRLRIRCTLRTPTIISDLENSIPLLPVTSSRSDSFKVTGKCKLSGHVHISGAKNAALAVIAGSLCSSEDIRLRNIPNLLDVSIMLQILKSLGVYVHSSGNDVHINARELSTSEPCEKSVQKIRAGFFVLGALLGRNGEAVLALPGGCAIGTRPIDLHLRGLEALGARVEVRQGNVYAWVGGGSKRLKGGTFCMDFPSVGATESLMMAACLADGKSVLSNVAKEPEVTDLANFLISCGAKIDGVGSNTLVIQGVTKLHGADYTIIPDRIEAGTFLIAAAITRSSLTVSPTIPAHLTSVIRQLRNIGCKLTEPNSNMLQIVCSSSLNNLEVATGPYPLFPTDLQPQLMSLATTCIGQSIVKETIFEKRMGHVEELMKLGARINVTKNMAVIQGTSGLVGTKLKANNLRAGSALILAGMAADGVSIIEGVSHVDRGHEGLDHKLRLLGANIERLVGKHITV</sequence>
<dbReference type="GO" id="GO:0051301">
    <property type="term" value="P:cell division"/>
    <property type="evidence" value="ECO:0007669"/>
    <property type="project" value="UniProtKB-KW"/>
</dbReference>
<dbReference type="HAMAP" id="MF_00111">
    <property type="entry name" value="MurA"/>
    <property type="match status" value="1"/>
</dbReference>
<keyword evidence="18" id="KW-1185">Reference proteome</keyword>
<keyword evidence="6" id="KW-0133">Cell shape</keyword>
<evidence type="ECO:0000256" key="12">
    <source>
        <dbReference type="ARBA" id="ARBA00039754"/>
    </source>
</evidence>
<protein>
    <recommendedName>
        <fullName evidence="12">UDP-N-acetylglucosamine 1-carboxyvinyltransferase</fullName>
        <ecNumber evidence="11">2.5.1.7</ecNumber>
    </recommendedName>
    <alternativeName>
        <fullName evidence="13">Enoylpyruvate transferase</fullName>
    </alternativeName>
    <alternativeName>
        <fullName evidence="14">UDP-N-acetylglucosamine enolpyruvyl transferase</fullName>
    </alternativeName>
</protein>
<evidence type="ECO:0000256" key="4">
    <source>
        <dbReference type="ARBA" id="ARBA00022618"/>
    </source>
</evidence>
<dbReference type="CDD" id="cd01555">
    <property type="entry name" value="UdpNAET"/>
    <property type="match status" value="1"/>
</dbReference>
<dbReference type="InterPro" id="IPR013792">
    <property type="entry name" value="RNA3'P_cycl/enolpyr_Trfase_a/b"/>
</dbReference>
<evidence type="ECO:0000256" key="2">
    <source>
        <dbReference type="ARBA" id="ARBA00004752"/>
    </source>
</evidence>
<dbReference type="SUPFAM" id="SSF55205">
    <property type="entry name" value="EPT/RTPC-like"/>
    <property type="match status" value="1"/>
</dbReference>
<dbReference type="PANTHER" id="PTHR43783">
    <property type="entry name" value="UDP-N-ACETYLGLUCOSAMINE 1-CARBOXYVINYLTRANSFERASE"/>
    <property type="match status" value="1"/>
</dbReference>
<dbReference type="PANTHER" id="PTHR43783:SF1">
    <property type="entry name" value="UDP-N-ACETYLGLUCOSAMINE 1-CARBOXYVINYLTRANSFERASE"/>
    <property type="match status" value="1"/>
</dbReference>
<dbReference type="GO" id="GO:0071555">
    <property type="term" value="P:cell wall organization"/>
    <property type="evidence" value="ECO:0007669"/>
    <property type="project" value="UniProtKB-KW"/>
</dbReference>
<evidence type="ECO:0000313" key="17">
    <source>
        <dbReference type="EMBL" id="KAH7442558.1"/>
    </source>
</evidence>
<evidence type="ECO:0000256" key="11">
    <source>
        <dbReference type="ARBA" id="ARBA00039108"/>
    </source>
</evidence>
<keyword evidence="7" id="KW-0573">Peptidoglycan synthesis</keyword>
<comment type="pathway">
    <text evidence="2">Cell wall biogenesis; peptidoglycan biosynthesis.</text>
</comment>
<dbReference type="NCBIfam" id="NF006873">
    <property type="entry name" value="PRK09369.1"/>
    <property type="match status" value="1"/>
</dbReference>
<evidence type="ECO:0000259" key="16">
    <source>
        <dbReference type="Pfam" id="PF00275"/>
    </source>
</evidence>
<keyword evidence="4" id="KW-0132">Cell division</keyword>
<dbReference type="GO" id="GO:0019277">
    <property type="term" value="P:UDP-N-acetylgalactosamine biosynthetic process"/>
    <property type="evidence" value="ECO:0007669"/>
    <property type="project" value="InterPro"/>
</dbReference>
<dbReference type="OMA" id="MIEIGSW"/>
<accession>A0A8T2V675</accession>
<dbReference type="InterPro" id="IPR001986">
    <property type="entry name" value="Enolpyruvate_Tfrase_dom"/>
</dbReference>